<proteinExistence type="inferred from homology"/>
<name>A0A558ASE4_9PSEU</name>
<evidence type="ECO:0000256" key="3">
    <source>
        <dbReference type="RuleBase" id="RU000363"/>
    </source>
</evidence>
<evidence type="ECO:0000313" key="6">
    <source>
        <dbReference type="Proteomes" id="UP000320011"/>
    </source>
</evidence>
<accession>A0A558ASE4</accession>
<dbReference type="AlphaFoldDB" id="A0A558ASE4"/>
<comment type="similarity">
    <text evidence="1 3">Belongs to the short-chain dehydrogenases/reductases (SDR) family.</text>
</comment>
<comment type="caution">
    <text evidence="5">The sequence shown here is derived from an EMBL/GenBank/DDBJ whole genome shotgun (WGS) entry which is preliminary data.</text>
</comment>
<dbReference type="SMART" id="SM00822">
    <property type="entry name" value="PKS_KR"/>
    <property type="match status" value="1"/>
</dbReference>
<dbReference type="PANTHER" id="PTHR44196">
    <property type="entry name" value="DEHYDROGENASE/REDUCTASE SDR FAMILY MEMBER 7B"/>
    <property type="match status" value="1"/>
</dbReference>
<dbReference type="InterPro" id="IPR036291">
    <property type="entry name" value="NAD(P)-bd_dom_sf"/>
</dbReference>
<dbReference type="RefSeq" id="WP_144592402.1">
    <property type="nucleotide sequence ID" value="NZ_VJWX01000475.1"/>
</dbReference>
<dbReference type="Gene3D" id="3.40.50.720">
    <property type="entry name" value="NAD(P)-binding Rossmann-like Domain"/>
    <property type="match status" value="1"/>
</dbReference>
<evidence type="ECO:0000259" key="4">
    <source>
        <dbReference type="SMART" id="SM00822"/>
    </source>
</evidence>
<dbReference type="OrthoDB" id="5242868at2"/>
<dbReference type="NCBIfam" id="NF005495">
    <property type="entry name" value="PRK07109.1"/>
    <property type="match status" value="1"/>
</dbReference>
<reference evidence="5 6" key="1">
    <citation type="submission" date="2019-07" db="EMBL/GenBank/DDBJ databases">
        <authorList>
            <person name="Duangmal K."/>
            <person name="Teo W.F.A."/>
        </authorList>
    </citation>
    <scope>NUCLEOTIDE SEQUENCE [LARGE SCALE GENOMIC DNA]</scope>
    <source>
        <strain evidence="5 6">TBRC 6029</strain>
    </source>
</reference>
<dbReference type="SUPFAM" id="SSF51735">
    <property type="entry name" value="NAD(P)-binding Rossmann-fold domains"/>
    <property type="match status" value="1"/>
</dbReference>
<gene>
    <name evidence="5" type="ORF">FNH05_30985</name>
</gene>
<protein>
    <submittedName>
        <fullName evidence="5">SDR family NAD(P)-dependent oxidoreductase</fullName>
    </submittedName>
</protein>
<organism evidence="5 6">
    <name type="scientific">Amycolatopsis rhizosphaerae</name>
    <dbReference type="NCBI Taxonomy" id="2053003"/>
    <lineage>
        <taxon>Bacteria</taxon>
        <taxon>Bacillati</taxon>
        <taxon>Actinomycetota</taxon>
        <taxon>Actinomycetes</taxon>
        <taxon>Pseudonocardiales</taxon>
        <taxon>Pseudonocardiaceae</taxon>
        <taxon>Amycolatopsis</taxon>
    </lineage>
</organism>
<dbReference type="Pfam" id="PF00106">
    <property type="entry name" value="adh_short"/>
    <property type="match status" value="1"/>
</dbReference>
<keyword evidence="2" id="KW-0560">Oxidoreductase</keyword>
<dbReference type="EMBL" id="VJWX01000475">
    <property type="protein sequence ID" value="TVT27181.1"/>
    <property type="molecule type" value="Genomic_DNA"/>
</dbReference>
<dbReference type="PRINTS" id="PR00080">
    <property type="entry name" value="SDRFAMILY"/>
</dbReference>
<dbReference type="PANTHER" id="PTHR44196:SF1">
    <property type="entry name" value="DEHYDROGENASE_REDUCTASE SDR FAMILY MEMBER 7B"/>
    <property type="match status" value="1"/>
</dbReference>
<dbReference type="InterPro" id="IPR002347">
    <property type="entry name" value="SDR_fam"/>
</dbReference>
<dbReference type="GO" id="GO:0016020">
    <property type="term" value="C:membrane"/>
    <property type="evidence" value="ECO:0007669"/>
    <property type="project" value="TreeGrafter"/>
</dbReference>
<dbReference type="InterPro" id="IPR057326">
    <property type="entry name" value="KR_dom"/>
</dbReference>
<reference evidence="5 6" key="2">
    <citation type="submission" date="2019-08" db="EMBL/GenBank/DDBJ databases">
        <title>Amycolatopsis acidicola sp. nov., isolated from peat swamp forest soil.</title>
        <authorList>
            <person name="Srisuk N."/>
        </authorList>
    </citation>
    <scope>NUCLEOTIDE SEQUENCE [LARGE SCALE GENOMIC DNA]</scope>
    <source>
        <strain evidence="5 6">TBRC 6029</strain>
    </source>
</reference>
<feature type="domain" description="Ketoreductase" evidence="4">
    <location>
        <begin position="6"/>
        <end position="180"/>
    </location>
</feature>
<evidence type="ECO:0000256" key="2">
    <source>
        <dbReference type="ARBA" id="ARBA00023002"/>
    </source>
</evidence>
<sequence length="338" mass="36240">MKVRDSVVVITGASSGIGRATALACAAQGAAVVLAARRRHALLEVARHCEAAGGRALAVPTDVTDSGAVQALARRAVGRFGRIDAWVNCAAVTAFSRFLDLPLGDLRRIVEVNVMGYVHGARAALPYLRDQGRGVLVNVSSIVSAVPQPYTQTYCLSKAAVRALGTSLRQELRLDGLKDVKVCTVLPATVDTPFFEHAANYTGRKAKAMPPVYSAERVARTIVNLLRLPRREVVVGTTGRSLILQSKLFPGFAERLMEQQVDKTHLYLTVPARSGPGNLFQPAPGTGSVSGGWHGRRQTTVRRIASLGALLAGGLVAARRWWRPDASGADRPRNRIRT</sequence>
<dbReference type="Proteomes" id="UP000320011">
    <property type="component" value="Unassembled WGS sequence"/>
</dbReference>
<evidence type="ECO:0000313" key="5">
    <source>
        <dbReference type="EMBL" id="TVT27181.1"/>
    </source>
</evidence>
<evidence type="ECO:0000256" key="1">
    <source>
        <dbReference type="ARBA" id="ARBA00006484"/>
    </source>
</evidence>
<dbReference type="GO" id="GO:0016491">
    <property type="term" value="F:oxidoreductase activity"/>
    <property type="evidence" value="ECO:0007669"/>
    <property type="project" value="UniProtKB-KW"/>
</dbReference>
<keyword evidence="6" id="KW-1185">Reference proteome</keyword>
<dbReference type="PRINTS" id="PR00081">
    <property type="entry name" value="GDHRDH"/>
</dbReference>